<accession>A0A1B2E266</accession>
<dbReference type="AlphaFoldDB" id="A0A1B2E266"/>
<dbReference type="RefSeq" id="WP_099478247.1">
    <property type="nucleotide sequence ID" value="NZ_CP016809.1"/>
</dbReference>
<dbReference type="InterPro" id="IPR038300">
    <property type="entry name" value="SASP_sf_alpha/beta"/>
</dbReference>
<protein>
    <submittedName>
        <fullName evidence="5">Spore protein</fullName>
    </submittedName>
</protein>
<dbReference type="PANTHER" id="PTHR36107:SF1">
    <property type="entry name" value="SMALL, ACID-SOLUBLE SPORE PROTEIN A"/>
    <property type="match status" value="1"/>
</dbReference>
<comment type="function">
    <text evidence="1">SASP are bound to spore DNA. They are double-stranded DNA-binding proteins that cause DNA to change to an a-like conformation. They protect the DNA backbone from chemical and enzymatic cleavage and are thus involved in dormant spore's high resistance to UV light.</text>
</comment>
<organism evidence="5">
    <name type="scientific">Paenibacillus ihbetae</name>
    <dbReference type="NCBI Taxonomy" id="1870820"/>
    <lineage>
        <taxon>Bacteria</taxon>
        <taxon>Bacillati</taxon>
        <taxon>Bacillota</taxon>
        <taxon>Bacilli</taxon>
        <taxon>Bacillales</taxon>
        <taxon>Paenibacillaceae</taxon>
        <taxon>Paenibacillus</taxon>
    </lineage>
</organism>
<evidence type="ECO:0000256" key="2">
    <source>
        <dbReference type="ARBA" id="ARBA00005442"/>
    </source>
</evidence>
<dbReference type="InterPro" id="IPR001448">
    <property type="entry name" value="SASP_alpha/beta-type"/>
</dbReference>
<sequence length="95" mass="10272">MPRSNRNRQIVPESRQMLNQMKYEIAAEFGLNVGYGSSSNGADTEFGSELGAIGGGSSSRRPGWGHLTSRENGSVGGEITKRLVRNAEQSLFGRL</sequence>
<dbReference type="GO" id="GO:0003690">
    <property type="term" value="F:double-stranded DNA binding"/>
    <property type="evidence" value="ECO:0007669"/>
    <property type="project" value="InterPro"/>
</dbReference>
<name>A0A1B2E266_9BACL</name>
<keyword evidence="3" id="KW-0238">DNA-binding</keyword>
<dbReference type="Pfam" id="PF00269">
    <property type="entry name" value="SASP"/>
    <property type="match status" value="2"/>
</dbReference>
<dbReference type="GO" id="GO:0006265">
    <property type="term" value="P:DNA topological change"/>
    <property type="evidence" value="ECO:0007669"/>
    <property type="project" value="InterPro"/>
</dbReference>
<dbReference type="InterPro" id="IPR050847">
    <property type="entry name" value="SASP_DNA-binding"/>
</dbReference>
<dbReference type="Gene3D" id="6.10.10.80">
    <property type="entry name" value="Small, acid-soluble spore protein, alpha/beta type-like"/>
    <property type="match status" value="1"/>
</dbReference>
<evidence type="ECO:0000256" key="1">
    <source>
        <dbReference type="ARBA" id="ARBA00003863"/>
    </source>
</evidence>
<dbReference type="KEGG" id="pib:BBD41_16510"/>
<proteinExistence type="inferred from homology"/>
<dbReference type="InterPro" id="IPR018126">
    <property type="entry name" value="SASP_alpha/beta-type_CS"/>
</dbReference>
<comment type="similarity">
    <text evidence="2">Belongs to the alpha/beta-type SASP family.</text>
</comment>
<evidence type="ECO:0000313" key="5">
    <source>
        <dbReference type="EMBL" id="ANY74053.1"/>
    </source>
</evidence>
<dbReference type="EMBL" id="CP016809">
    <property type="protein sequence ID" value="ANY74053.1"/>
    <property type="molecule type" value="Genomic_DNA"/>
</dbReference>
<evidence type="ECO:0000256" key="3">
    <source>
        <dbReference type="ARBA" id="ARBA00023125"/>
    </source>
</evidence>
<dbReference type="PANTHER" id="PTHR36107">
    <property type="entry name" value="SMALL, ACID-SOLUBLE SPORE PROTEIN A"/>
    <property type="match status" value="1"/>
</dbReference>
<feature type="region of interest" description="Disordered" evidence="4">
    <location>
        <begin position="46"/>
        <end position="73"/>
    </location>
</feature>
<reference evidence="5" key="1">
    <citation type="submission" date="2016-08" db="EMBL/GenBank/DDBJ databases">
        <title>Complete Genome Seqeunce of Paenibacillus sp. nov. IHBB 9852 from high altitute lake of Indian trans-Himalayas.</title>
        <authorList>
            <person name="Kiran S."/>
            <person name="Swarnkar M.K."/>
            <person name="Rana A."/>
            <person name="Tewari R."/>
            <person name="Gulati A."/>
        </authorList>
    </citation>
    <scope>NUCLEOTIDE SEQUENCE [LARGE SCALE GENOMIC DNA]</scope>
    <source>
        <strain evidence="5">IHBB 9852</strain>
    </source>
</reference>
<evidence type="ECO:0000256" key="4">
    <source>
        <dbReference type="SAM" id="MobiDB-lite"/>
    </source>
</evidence>
<dbReference type="PROSITE" id="PS00304">
    <property type="entry name" value="SASP_1"/>
    <property type="match status" value="1"/>
</dbReference>
<gene>
    <name evidence="5" type="ORF">BBD41_16510</name>
</gene>